<protein>
    <recommendedName>
        <fullName evidence="5">Pyridoxine/pyridoxamine 5'-phosphate oxidase</fullName>
        <ecNumber evidence="5">1.4.3.5</ecNumber>
    </recommendedName>
    <alternativeName>
        <fullName evidence="5">PNP/PMP oxidase</fullName>
        <shortName evidence="5">PNPOx</shortName>
    </alternativeName>
    <alternativeName>
        <fullName evidence="5">Pyridoxal 5'-phosphate synthase</fullName>
    </alternativeName>
</protein>
<proteinExistence type="inferred from homology"/>
<accession>A0A7W8QQU8</accession>
<feature type="binding site" evidence="5 7">
    <location>
        <position position="84"/>
    </location>
    <ligand>
        <name>FMN</name>
        <dbReference type="ChEBI" id="CHEBI:58210"/>
    </ligand>
</feature>
<organism evidence="10 11">
    <name type="scientific">Nocardiopsis composta</name>
    <dbReference type="NCBI Taxonomy" id="157465"/>
    <lineage>
        <taxon>Bacteria</taxon>
        <taxon>Bacillati</taxon>
        <taxon>Actinomycetota</taxon>
        <taxon>Actinomycetes</taxon>
        <taxon>Streptosporangiales</taxon>
        <taxon>Nocardiopsidaceae</taxon>
        <taxon>Nocardiopsis</taxon>
    </lineage>
</organism>
<evidence type="ECO:0000256" key="3">
    <source>
        <dbReference type="ARBA" id="ARBA00022643"/>
    </source>
</evidence>
<dbReference type="Pfam" id="PF10590">
    <property type="entry name" value="PNP_phzG_C"/>
    <property type="match status" value="1"/>
</dbReference>
<comment type="function">
    <text evidence="5">Catalyzes the oxidation of either pyridoxine 5'-phosphate (PNP) or pyridoxamine 5'-phosphate (PMP) into pyridoxal 5'-phosphate (PLP).</text>
</comment>
<dbReference type="InterPro" id="IPR019740">
    <property type="entry name" value="Pyridox_Oxase_CS"/>
</dbReference>
<feature type="binding site" evidence="5 6">
    <location>
        <position position="68"/>
    </location>
    <ligand>
        <name>substrate</name>
    </ligand>
</feature>
<feature type="binding site" evidence="5 6">
    <location>
        <begin position="195"/>
        <end position="197"/>
    </location>
    <ligand>
        <name>substrate</name>
    </ligand>
</feature>
<dbReference type="PANTHER" id="PTHR10851:SF0">
    <property type="entry name" value="PYRIDOXINE-5'-PHOSPHATE OXIDASE"/>
    <property type="match status" value="1"/>
</dbReference>
<dbReference type="InterPro" id="IPR000659">
    <property type="entry name" value="Pyridox_Oxase"/>
</dbReference>
<keyword evidence="3 5" id="KW-0288">FMN</keyword>
<comment type="pathway">
    <text evidence="5">Cofactor metabolism; pyridoxal 5'-phosphate salvage; pyridoxal 5'-phosphate from pyridoxamine 5'-phosphate: step 1/1.</text>
</comment>
<dbReference type="GO" id="GO:0004733">
    <property type="term" value="F:pyridoxamine phosphate oxidase activity"/>
    <property type="evidence" value="ECO:0007669"/>
    <property type="project" value="UniProtKB-UniRule"/>
</dbReference>
<reference evidence="10 11" key="1">
    <citation type="submission" date="2020-08" db="EMBL/GenBank/DDBJ databases">
        <title>Sequencing the genomes of 1000 actinobacteria strains.</title>
        <authorList>
            <person name="Klenk H.-P."/>
        </authorList>
    </citation>
    <scope>NUCLEOTIDE SEQUENCE [LARGE SCALE GENOMIC DNA]</scope>
    <source>
        <strain evidence="10 11">DSM 44551</strain>
    </source>
</reference>
<keyword evidence="5" id="KW-0664">Pyridoxine biosynthesis</keyword>
<feature type="binding site" evidence="5 6">
    <location>
        <position position="129"/>
    </location>
    <ligand>
        <name>substrate</name>
    </ligand>
</feature>
<feature type="binding site" evidence="5 6">
    <location>
        <position position="125"/>
    </location>
    <ligand>
        <name>substrate</name>
    </ligand>
</feature>
<dbReference type="InterPro" id="IPR019576">
    <property type="entry name" value="Pyridoxamine_oxidase_dimer_C"/>
</dbReference>
<keyword evidence="11" id="KW-1185">Reference proteome</keyword>
<evidence type="ECO:0000313" key="10">
    <source>
        <dbReference type="EMBL" id="MBB5434250.1"/>
    </source>
</evidence>
<evidence type="ECO:0000259" key="9">
    <source>
        <dbReference type="Pfam" id="PF10590"/>
    </source>
</evidence>
<dbReference type="Pfam" id="PF01243">
    <property type="entry name" value="PNPOx_N"/>
    <property type="match status" value="1"/>
</dbReference>
<comment type="cofactor">
    <cofactor evidence="5 7">
        <name>FMN</name>
        <dbReference type="ChEBI" id="CHEBI:58210"/>
    </cofactor>
    <text evidence="5 7">Binds 1 FMN per subunit.</text>
</comment>
<dbReference type="PROSITE" id="PS01064">
    <property type="entry name" value="PYRIDOX_OXIDASE"/>
    <property type="match status" value="1"/>
</dbReference>
<dbReference type="PIRSF" id="PIRSF000190">
    <property type="entry name" value="Pyd_amn-ph_oxd"/>
    <property type="match status" value="1"/>
</dbReference>
<evidence type="ECO:0000256" key="6">
    <source>
        <dbReference type="PIRSR" id="PIRSR000190-1"/>
    </source>
</evidence>
<dbReference type="AlphaFoldDB" id="A0A7W8QQU8"/>
<feature type="domain" description="Pyridoxine 5'-phosphate oxidase dimerisation C-terminal" evidence="9">
    <location>
        <begin position="176"/>
        <end position="221"/>
    </location>
</feature>
<comment type="catalytic activity">
    <reaction evidence="5">
        <text>pyridoxine 5'-phosphate + O2 = pyridoxal 5'-phosphate + H2O2</text>
        <dbReference type="Rhea" id="RHEA:15149"/>
        <dbReference type="ChEBI" id="CHEBI:15379"/>
        <dbReference type="ChEBI" id="CHEBI:16240"/>
        <dbReference type="ChEBI" id="CHEBI:58589"/>
        <dbReference type="ChEBI" id="CHEBI:597326"/>
        <dbReference type="EC" id="1.4.3.5"/>
    </reaction>
</comment>
<dbReference type="UniPathway" id="UPA01068">
    <property type="reaction ID" value="UER00304"/>
</dbReference>
<feature type="binding site" evidence="5 6">
    <location>
        <position position="133"/>
    </location>
    <ligand>
        <name>substrate</name>
    </ligand>
</feature>
<dbReference type="Proteomes" id="UP000572635">
    <property type="component" value="Unassembled WGS sequence"/>
</dbReference>
<comment type="caution">
    <text evidence="10">The sequence shown here is derived from an EMBL/GenBank/DDBJ whole genome shotgun (WGS) entry which is preliminary data.</text>
</comment>
<evidence type="ECO:0000313" key="11">
    <source>
        <dbReference type="Proteomes" id="UP000572635"/>
    </source>
</evidence>
<feature type="binding site" evidence="5 7">
    <location>
        <position position="189"/>
    </location>
    <ligand>
        <name>FMN</name>
        <dbReference type="ChEBI" id="CHEBI:58210"/>
    </ligand>
</feature>
<sequence length="221" mass="25028">MSHSDPAELRESYSGAPLRRAGLPAHPLDLFDAWFDEAAAAGLAEPNAMVLSTVDPDGTPRSRTVLLKGFDRGGLRFFTNYRSRKGRALLGEPRTAALFPWHAVRRQVIVVGRAERLSDAENDRYFRSRPRGSQIGAWASEHQSSPVPDRSRLDERYAHWERVWEGEAEVPRPDYWGGFRIVPAEVEFWQGGTDRMHDRFRYRLTSADPAGGGWEIDRLAP</sequence>
<dbReference type="SUPFAM" id="SSF50475">
    <property type="entry name" value="FMN-binding split barrel"/>
    <property type="match status" value="1"/>
</dbReference>
<dbReference type="EMBL" id="JACHDB010000001">
    <property type="protein sequence ID" value="MBB5434250.1"/>
    <property type="molecule type" value="Genomic_DNA"/>
</dbReference>
<evidence type="ECO:0000256" key="1">
    <source>
        <dbReference type="ARBA" id="ARBA00007301"/>
    </source>
</evidence>
<evidence type="ECO:0000256" key="7">
    <source>
        <dbReference type="PIRSR" id="PIRSR000190-2"/>
    </source>
</evidence>
<feature type="binding site" evidence="5 7">
    <location>
        <begin position="78"/>
        <end position="79"/>
    </location>
    <ligand>
        <name>FMN</name>
        <dbReference type="ChEBI" id="CHEBI:58210"/>
    </ligand>
</feature>
<gene>
    <name evidence="5" type="primary">pdxH</name>
    <name evidence="10" type="ORF">HDA36_004334</name>
</gene>
<feature type="binding site" evidence="5 7">
    <location>
        <position position="85"/>
    </location>
    <ligand>
        <name>FMN</name>
        <dbReference type="ChEBI" id="CHEBI:58210"/>
    </ligand>
</feature>
<dbReference type="GO" id="GO:0008615">
    <property type="term" value="P:pyridoxine biosynthetic process"/>
    <property type="evidence" value="ECO:0007669"/>
    <property type="project" value="UniProtKB-UniRule"/>
</dbReference>
<name>A0A7W8QQU8_9ACTN</name>
<comment type="pathway">
    <text evidence="5">Cofactor metabolism; pyridoxal 5'-phosphate salvage; pyridoxal 5'-phosphate from pyridoxine 5'-phosphate: step 1/1.</text>
</comment>
<feature type="binding site" evidence="5 7">
    <location>
        <position position="107"/>
    </location>
    <ligand>
        <name>FMN</name>
        <dbReference type="ChEBI" id="CHEBI:58210"/>
    </ligand>
</feature>
<evidence type="ECO:0000256" key="5">
    <source>
        <dbReference type="HAMAP-Rule" id="MF_01629"/>
    </source>
</evidence>
<comment type="catalytic activity">
    <reaction evidence="5">
        <text>pyridoxamine 5'-phosphate + O2 + H2O = pyridoxal 5'-phosphate + H2O2 + NH4(+)</text>
        <dbReference type="Rhea" id="RHEA:15817"/>
        <dbReference type="ChEBI" id="CHEBI:15377"/>
        <dbReference type="ChEBI" id="CHEBI:15379"/>
        <dbReference type="ChEBI" id="CHEBI:16240"/>
        <dbReference type="ChEBI" id="CHEBI:28938"/>
        <dbReference type="ChEBI" id="CHEBI:58451"/>
        <dbReference type="ChEBI" id="CHEBI:597326"/>
        <dbReference type="EC" id="1.4.3.5"/>
    </reaction>
</comment>
<dbReference type="HAMAP" id="MF_01629">
    <property type="entry name" value="PdxH"/>
    <property type="match status" value="1"/>
</dbReference>
<dbReference type="GO" id="GO:0010181">
    <property type="term" value="F:FMN binding"/>
    <property type="evidence" value="ECO:0007669"/>
    <property type="project" value="UniProtKB-UniRule"/>
</dbReference>
<comment type="subunit">
    <text evidence="5">Homodimer.</text>
</comment>
<evidence type="ECO:0000256" key="4">
    <source>
        <dbReference type="ARBA" id="ARBA00023002"/>
    </source>
</evidence>
<dbReference type="RefSeq" id="WP_184394723.1">
    <property type="nucleotide sequence ID" value="NZ_BAAAJD010000021.1"/>
</dbReference>
<feature type="binding site" evidence="5 7">
    <location>
        <position position="199"/>
    </location>
    <ligand>
        <name>FMN</name>
        <dbReference type="ChEBI" id="CHEBI:58210"/>
    </ligand>
</feature>
<evidence type="ECO:0000256" key="2">
    <source>
        <dbReference type="ARBA" id="ARBA00022630"/>
    </source>
</evidence>
<feature type="binding site" evidence="6">
    <location>
        <begin position="10"/>
        <end position="13"/>
    </location>
    <ligand>
        <name>substrate</name>
    </ligand>
</feature>
<evidence type="ECO:0000259" key="8">
    <source>
        <dbReference type="Pfam" id="PF01243"/>
    </source>
</evidence>
<dbReference type="InterPro" id="IPR011576">
    <property type="entry name" value="Pyridox_Oxase_N"/>
</dbReference>
<dbReference type="Gene3D" id="2.30.110.10">
    <property type="entry name" value="Electron Transport, Fmn-binding Protein, Chain A"/>
    <property type="match status" value="1"/>
</dbReference>
<comment type="similarity">
    <text evidence="1 5">Belongs to the pyridoxamine 5'-phosphate oxidase family.</text>
</comment>
<dbReference type="NCBIfam" id="TIGR00558">
    <property type="entry name" value="pdxH"/>
    <property type="match status" value="1"/>
</dbReference>
<keyword evidence="2 5" id="KW-0285">Flavoprotein</keyword>
<feature type="binding site" evidence="5 7">
    <location>
        <begin position="143"/>
        <end position="144"/>
    </location>
    <ligand>
        <name>FMN</name>
        <dbReference type="ChEBI" id="CHEBI:58210"/>
    </ligand>
</feature>
<feature type="domain" description="Pyridoxamine 5'-phosphate oxidase N-terminal" evidence="8">
    <location>
        <begin position="35"/>
        <end position="160"/>
    </location>
</feature>
<dbReference type="NCBIfam" id="NF004231">
    <property type="entry name" value="PRK05679.1"/>
    <property type="match status" value="1"/>
</dbReference>
<dbReference type="PANTHER" id="PTHR10851">
    <property type="entry name" value="PYRIDOXINE-5-PHOSPHATE OXIDASE"/>
    <property type="match status" value="1"/>
</dbReference>
<dbReference type="InterPro" id="IPR012349">
    <property type="entry name" value="Split_barrel_FMN-bd"/>
</dbReference>
<keyword evidence="4 5" id="KW-0560">Oxidoreductase</keyword>
<feature type="binding site" evidence="5 7">
    <location>
        <begin position="63"/>
        <end position="68"/>
    </location>
    <ligand>
        <name>FMN</name>
        <dbReference type="ChEBI" id="CHEBI:58210"/>
    </ligand>
</feature>
<dbReference type="EC" id="1.4.3.5" evidence="5"/>